<proteinExistence type="predicted"/>
<evidence type="ECO:0000256" key="1">
    <source>
        <dbReference type="SAM" id="MobiDB-lite"/>
    </source>
</evidence>
<organism evidence="2 3">
    <name type="scientific">Hymenochirus boettgeri</name>
    <name type="common">Congo dwarf clawed frog</name>
    <dbReference type="NCBI Taxonomy" id="247094"/>
    <lineage>
        <taxon>Eukaryota</taxon>
        <taxon>Metazoa</taxon>
        <taxon>Chordata</taxon>
        <taxon>Craniata</taxon>
        <taxon>Vertebrata</taxon>
        <taxon>Euteleostomi</taxon>
        <taxon>Amphibia</taxon>
        <taxon>Batrachia</taxon>
        <taxon>Anura</taxon>
        <taxon>Pipoidea</taxon>
        <taxon>Pipidae</taxon>
        <taxon>Pipinae</taxon>
        <taxon>Hymenochirus</taxon>
    </lineage>
</organism>
<keyword evidence="3" id="KW-1185">Reference proteome</keyword>
<name>A0A8T2K2Q4_9PIPI</name>
<accession>A0A8T2K2Q4</accession>
<feature type="compositionally biased region" description="Polar residues" evidence="1">
    <location>
        <begin position="1"/>
        <end position="30"/>
    </location>
</feature>
<protein>
    <submittedName>
        <fullName evidence="2">Uncharacterized protein</fullName>
    </submittedName>
</protein>
<dbReference type="EMBL" id="JAACNH010000002">
    <property type="protein sequence ID" value="KAG8450678.1"/>
    <property type="molecule type" value="Genomic_DNA"/>
</dbReference>
<evidence type="ECO:0000313" key="2">
    <source>
        <dbReference type="EMBL" id="KAG8450678.1"/>
    </source>
</evidence>
<comment type="caution">
    <text evidence="2">The sequence shown here is derived from an EMBL/GenBank/DDBJ whole genome shotgun (WGS) entry which is preliminary data.</text>
</comment>
<evidence type="ECO:0000313" key="3">
    <source>
        <dbReference type="Proteomes" id="UP000812440"/>
    </source>
</evidence>
<dbReference type="Proteomes" id="UP000812440">
    <property type="component" value="Chromosome 2"/>
</dbReference>
<dbReference type="OrthoDB" id="9979103at2759"/>
<dbReference type="AlphaFoldDB" id="A0A8T2K2Q4"/>
<feature type="region of interest" description="Disordered" evidence="1">
    <location>
        <begin position="1"/>
        <end position="56"/>
    </location>
</feature>
<dbReference type="PANTHER" id="PTHR39654">
    <property type="entry name" value="LEUCINE-RICH REPEAT-CONTAINING PROTEIN 75A-LIKE ISOFORM X1"/>
    <property type="match status" value="1"/>
</dbReference>
<sequence length="109" mass="12280">MGTKQTKVCQTSGEGDSSRQVPGSRKSGTATKERGDWWAPSMGLRSGDKVGKSHHLPPYHRRVRMVQDVMALARQGRQEEATELLRHLRQKLVIACFLKTHRILCGHPH</sequence>
<dbReference type="PANTHER" id="PTHR39654:SF3">
    <property type="entry name" value="LEUCINE RICH REPEAT CONTAINING 75A"/>
    <property type="match status" value="1"/>
</dbReference>
<reference evidence="2" key="1">
    <citation type="thesis" date="2020" institute="ProQuest LLC" country="789 East Eisenhower Parkway, Ann Arbor, MI, USA">
        <title>Comparative Genomics and Chromosome Evolution.</title>
        <authorList>
            <person name="Mudd A.B."/>
        </authorList>
    </citation>
    <scope>NUCLEOTIDE SEQUENCE</scope>
    <source>
        <strain evidence="2">Female2</strain>
        <tissue evidence="2">Blood</tissue>
    </source>
</reference>
<gene>
    <name evidence="2" type="ORF">GDO86_003090</name>
</gene>